<gene>
    <name evidence="1" type="ORF">SAMN05443429_104110</name>
</gene>
<proteinExistence type="predicted"/>
<dbReference type="GO" id="GO:0016740">
    <property type="term" value="F:transferase activity"/>
    <property type="evidence" value="ECO:0007669"/>
    <property type="project" value="UniProtKB-KW"/>
</dbReference>
<evidence type="ECO:0000313" key="2">
    <source>
        <dbReference type="Proteomes" id="UP000184335"/>
    </source>
</evidence>
<evidence type="ECO:0000313" key="1">
    <source>
        <dbReference type="EMBL" id="SHI77177.1"/>
    </source>
</evidence>
<keyword evidence="2" id="KW-1185">Reference proteome</keyword>
<accession>A0A1M6DV95</accession>
<sequence>MNTYTHIITTRFNVPTESWTTTRTGHKALSEEWLRDRFEIFGKYCFPSFKNQSEKNFVWLVFFDEQTNDFYREKIKVFKKEFPNFTPVFVKDFPAMAAFVEDFAQSQNTDFIISADIDNDDMLHRDYVKTVQQYFQPQHDFVIDLRIGLQLAILPGNKATVSEAYMAGSPFVSLVEKTRQAKTVIKDKHPVYAKYPEIAIENKNPMYIQLIHQFNMVNNETKGLKRLASFPQQEYGIVGERMLEVSKTDALLANLRRLSGKVLKKLKVKI</sequence>
<protein>
    <submittedName>
        <fullName evidence="1">Putative rhamnosyl transferase</fullName>
    </submittedName>
</protein>
<dbReference type="RefSeq" id="WP_073179155.1">
    <property type="nucleotide sequence ID" value="NZ_FQYI01000004.1"/>
</dbReference>
<name>A0A1M6DV95_9FLAO</name>
<dbReference type="InterPro" id="IPR021466">
    <property type="entry name" value="Put_rhamnosyl_transferase"/>
</dbReference>
<dbReference type="AlphaFoldDB" id="A0A1M6DV95"/>
<dbReference type="EMBL" id="FQYI01000004">
    <property type="protein sequence ID" value="SHI77177.1"/>
    <property type="molecule type" value="Genomic_DNA"/>
</dbReference>
<dbReference type="OrthoDB" id="9771846at2"/>
<dbReference type="Pfam" id="PF11316">
    <property type="entry name" value="Rhamno_transf"/>
    <property type="match status" value="1"/>
</dbReference>
<reference evidence="1 2" key="1">
    <citation type="submission" date="2016-11" db="EMBL/GenBank/DDBJ databases">
        <authorList>
            <person name="Jaros S."/>
            <person name="Januszkiewicz K."/>
            <person name="Wedrychowicz H."/>
        </authorList>
    </citation>
    <scope>NUCLEOTIDE SEQUENCE [LARGE SCALE GENOMIC DNA]</scope>
    <source>
        <strain evidence="1 2">DSM 25479</strain>
    </source>
</reference>
<organism evidence="1 2">
    <name type="scientific">Cruoricaptor ignavus</name>
    <dbReference type="NCBI Taxonomy" id="1118202"/>
    <lineage>
        <taxon>Bacteria</taxon>
        <taxon>Pseudomonadati</taxon>
        <taxon>Bacteroidota</taxon>
        <taxon>Flavobacteriia</taxon>
        <taxon>Flavobacteriales</taxon>
        <taxon>Weeksellaceae</taxon>
        <taxon>Cruoricaptor</taxon>
    </lineage>
</organism>
<dbReference type="STRING" id="1118202.SAMN05443429_104110"/>
<keyword evidence="1" id="KW-0808">Transferase</keyword>
<dbReference type="Proteomes" id="UP000184335">
    <property type="component" value="Unassembled WGS sequence"/>
</dbReference>